<keyword evidence="2" id="KW-1185">Reference proteome</keyword>
<gene>
    <name evidence="1" type="ORF">LTR37_013576</name>
</gene>
<reference evidence="1" key="1">
    <citation type="submission" date="2023-07" db="EMBL/GenBank/DDBJ databases">
        <title>Black Yeasts Isolated from many extreme environments.</title>
        <authorList>
            <person name="Coleine C."/>
            <person name="Stajich J.E."/>
            <person name="Selbmann L."/>
        </authorList>
    </citation>
    <scope>NUCLEOTIDE SEQUENCE</scope>
    <source>
        <strain evidence="1">CCFEE 5714</strain>
    </source>
</reference>
<protein>
    <submittedName>
        <fullName evidence="1">Uncharacterized protein</fullName>
    </submittedName>
</protein>
<accession>A0ACC3MW27</accession>
<organism evidence="1 2">
    <name type="scientific">Vermiconidia calcicola</name>
    <dbReference type="NCBI Taxonomy" id="1690605"/>
    <lineage>
        <taxon>Eukaryota</taxon>
        <taxon>Fungi</taxon>
        <taxon>Dikarya</taxon>
        <taxon>Ascomycota</taxon>
        <taxon>Pezizomycotina</taxon>
        <taxon>Dothideomycetes</taxon>
        <taxon>Dothideomycetidae</taxon>
        <taxon>Mycosphaerellales</taxon>
        <taxon>Extremaceae</taxon>
        <taxon>Vermiconidia</taxon>
    </lineage>
</organism>
<sequence length="227" mass="26107">MTAYQDISSTCHISKLPYELRQRIFRYTLRQKGTVEMQTPTWTDRESFTQPLFYVCRWLREEALEAFYKVNTFVWAIARCGNTGVYLSSDPSKYPLGEGNCSALTPALPWHYPRLLEDLRYLVLNLHVPSNEDIHAWTTVLPQQLQSVTTALKSRRKLRQLQITFLMSHRSHDQSLSSEQIDVLNTLSELCVSATVNVRIRPAHTPATSAIHALDLPTKIRAKALYN</sequence>
<evidence type="ECO:0000313" key="2">
    <source>
        <dbReference type="Proteomes" id="UP001281147"/>
    </source>
</evidence>
<name>A0ACC3MW27_9PEZI</name>
<dbReference type="Proteomes" id="UP001281147">
    <property type="component" value="Unassembled WGS sequence"/>
</dbReference>
<proteinExistence type="predicted"/>
<evidence type="ECO:0000313" key="1">
    <source>
        <dbReference type="EMBL" id="KAK3704885.1"/>
    </source>
</evidence>
<dbReference type="EMBL" id="JAUTXU010000134">
    <property type="protein sequence ID" value="KAK3704885.1"/>
    <property type="molecule type" value="Genomic_DNA"/>
</dbReference>
<comment type="caution">
    <text evidence="1">The sequence shown here is derived from an EMBL/GenBank/DDBJ whole genome shotgun (WGS) entry which is preliminary data.</text>
</comment>